<feature type="coiled-coil region" evidence="1">
    <location>
        <begin position="5"/>
        <end position="32"/>
    </location>
</feature>
<sequence length="94" mass="11060">MQTKVDSLRSAINTLKQHQDKLESKLRKTQFEKLLFNLEEINLDIERLASQLISFVEQNESEEELERIFASFQYGSIPHITGHLETIEELLEKE</sequence>
<organism evidence="2 3">
    <name type="scientific">Floridaenema flaviceps BLCC-F50</name>
    <dbReference type="NCBI Taxonomy" id="3153642"/>
    <lineage>
        <taxon>Bacteria</taxon>
        <taxon>Bacillati</taxon>
        <taxon>Cyanobacteriota</taxon>
        <taxon>Cyanophyceae</taxon>
        <taxon>Oscillatoriophycideae</taxon>
        <taxon>Aerosakkonematales</taxon>
        <taxon>Aerosakkonemataceae</taxon>
        <taxon>Floridanema</taxon>
        <taxon>Floridanema flaviceps</taxon>
    </lineage>
</organism>
<proteinExistence type="predicted"/>
<dbReference type="Proteomes" id="UP001576784">
    <property type="component" value="Unassembled WGS sequence"/>
</dbReference>
<reference evidence="2 3" key="1">
    <citation type="submission" date="2024-09" db="EMBL/GenBank/DDBJ databases">
        <title>Floridaenema gen nov. (Aerosakkonemataceae, Aerosakkonematales ord. nov., Cyanobacteria) from benthic tropical and subtropical fresh waters, with the description of four new species.</title>
        <authorList>
            <person name="Moretto J.A."/>
            <person name="Berthold D.E."/>
            <person name="Lefler F.W."/>
            <person name="Huang I.-S."/>
            <person name="Laughinghouse H. IV."/>
        </authorList>
    </citation>
    <scope>NUCLEOTIDE SEQUENCE [LARGE SCALE GENOMIC DNA]</scope>
    <source>
        <strain evidence="2 3">BLCC-F50</strain>
    </source>
</reference>
<accession>A0ABV4XYX5</accession>
<dbReference type="EMBL" id="JBHFNR010000207">
    <property type="protein sequence ID" value="MFB2896667.1"/>
    <property type="molecule type" value="Genomic_DNA"/>
</dbReference>
<gene>
    <name evidence="2" type="ORF">ACE1CI_27460</name>
</gene>
<name>A0ABV4XYX5_9CYAN</name>
<keyword evidence="1" id="KW-0175">Coiled coil</keyword>
<keyword evidence="3" id="KW-1185">Reference proteome</keyword>
<protein>
    <submittedName>
        <fullName evidence="2">Uncharacterized protein</fullName>
    </submittedName>
</protein>
<evidence type="ECO:0000256" key="1">
    <source>
        <dbReference type="SAM" id="Coils"/>
    </source>
</evidence>
<dbReference type="RefSeq" id="WP_413266288.1">
    <property type="nucleotide sequence ID" value="NZ_JBHFNR010000207.1"/>
</dbReference>
<evidence type="ECO:0000313" key="2">
    <source>
        <dbReference type="EMBL" id="MFB2896667.1"/>
    </source>
</evidence>
<evidence type="ECO:0000313" key="3">
    <source>
        <dbReference type="Proteomes" id="UP001576784"/>
    </source>
</evidence>
<comment type="caution">
    <text evidence="2">The sequence shown here is derived from an EMBL/GenBank/DDBJ whole genome shotgun (WGS) entry which is preliminary data.</text>
</comment>